<dbReference type="PRINTS" id="PR00455">
    <property type="entry name" value="HTHTETR"/>
</dbReference>
<dbReference type="FunFam" id="1.10.10.60:FF:000141">
    <property type="entry name" value="TetR family transcriptional regulator"/>
    <property type="match status" value="1"/>
</dbReference>
<keyword evidence="3" id="KW-0804">Transcription</keyword>
<name>A0A1H8IJD3_9RHOB</name>
<dbReference type="Pfam" id="PF00440">
    <property type="entry name" value="TetR_N"/>
    <property type="match status" value="1"/>
</dbReference>
<dbReference type="InterPro" id="IPR009057">
    <property type="entry name" value="Homeodomain-like_sf"/>
</dbReference>
<dbReference type="EMBL" id="FODE01000013">
    <property type="protein sequence ID" value="SEN68422.1"/>
    <property type="molecule type" value="Genomic_DNA"/>
</dbReference>
<organism evidence="6 7">
    <name type="scientific">Paracoccus alcaliphilus</name>
    <dbReference type="NCBI Taxonomy" id="34002"/>
    <lineage>
        <taxon>Bacteria</taxon>
        <taxon>Pseudomonadati</taxon>
        <taxon>Pseudomonadota</taxon>
        <taxon>Alphaproteobacteria</taxon>
        <taxon>Rhodobacterales</taxon>
        <taxon>Paracoccaceae</taxon>
        <taxon>Paracoccus</taxon>
    </lineage>
</organism>
<feature type="domain" description="HTH tetR-type" evidence="5">
    <location>
        <begin position="10"/>
        <end position="70"/>
    </location>
</feature>
<dbReference type="STRING" id="34002.SAMN04489859_10133"/>
<keyword evidence="2 4" id="KW-0238">DNA-binding</keyword>
<dbReference type="InterPro" id="IPR039536">
    <property type="entry name" value="TetR_C_Proteobacteria"/>
</dbReference>
<evidence type="ECO:0000256" key="2">
    <source>
        <dbReference type="ARBA" id="ARBA00023125"/>
    </source>
</evidence>
<evidence type="ECO:0000256" key="1">
    <source>
        <dbReference type="ARBA" id="ARBA00023015"/>
    </source>
</evidence>
<proteinExistence type="predicted"/>
<keyword evidence="7" id="KW-1185">Reference proteome</keyword>
<dbReference type="SUPFAM" id="SSF48498">
    <property type="entry name" value="Tetracyclin repressor-like, C-terminal domain"/>
    <property type="match status" value="1"/>
</dbReference>
<dbReference type="InterPro" id="IPR036271">
    <property type="entry name" value="Tet_transcr_reg_TetR-rel_C_sf"/>
</dbReference>
<keyword evidence="1" id="KW-0805">Transcription regulation</keyword>
<dbReference type="OrthoDB" id="9816431at2"/>
<evidence type="ECO:0000259" key="5">
    <source>
        <dbReference type="PROSITE" id="PS50977"/>
    </source>
</evidence>
<dbReference type="Proteomes" id="UP000199054">
    <property type="component" value="Unassembled WGS sequence"/>
</dbReference>
<dbReference type="SUPFAM" id="SSF46689">
    <property type="entry name" value="Homeodomain-like"/>
    <property type="match status" value="1"/>
</dbReference>
<feature type="DNA-binding region" description="H-T-H motif" evidence="4">
    <location>
        <begin position="33"/>
        <end position="52"/>
    </location>
</feature>
<dbReference type="RefSeq" id="WP_090612115.1">
    <property type="nucleotide sequence ID" value="NZ_FODE01000013.1"/>
</dbReference>
<dbReference type="InterPro" id="IPR001647">
    <property type="entry name" value="HTH_TetR"/>
</dbReference>
<dbReference type="GO" id="GO:0000976">
    <property type="term" value="F:transcription cis-regulatory region binding"/>
    <property type="evidence" value="ECO:0007669"/>
    <property type="project" value="TreeGrafter"/>
</dbReference>
<reference evidence="6 7" key="1">
    <citation type="submission" date="2016-10" db="EMBL/GenBank/DDBJ databases">
        <authorList>
            <person name="de Groot N.N."/>
        </authorList>
    </citation>
    <scope>NUCLEOTIDE SEQUENCE [LARGE SCALE GENOMIC DNA]</scope>
    <source>
        <strain evidence="6 7">DSM 8512</strain>
    </source>
</reference>
<dbReference type="AlphaFoldDB" id="A0A1H8IJD3"/>
<dbReference type="PANTHER" id="PTHR30055">
    <property type="entry name" value="HTH-TYPE TRANSCRIPTIONAL REGULATOR RUTR"/>
    <property type="match status" value="1"/>
</dbReference>
<dbReference type="InterPro" id="IPR050109">
    <property type="entry name" value="HTH-type_TetR-like_transc_reg"/>
</dbReference>
<evidence type="ECO:0000256" key="4">
    <source>
        <dbReference type="PROSITE-ProRule" id="PRU00335"/>
    </source>
</evidence>
<evidence type="ECO:0000313" key="7">
    <source>
        <dbReference type="Proteomes" id="UP000199054"/>
    </source>
</evidence>
<sequence>MVEQKEIYRGRKFHQVCRGARQIFLRDGYEGASVDDISRAAGVSKATLYSYFPHKQLMFEEIMRNEIVEAERLETALPDPELSPEQGLSRLVAALSQDAVSDLQTGIYRMGIAEARRFPKLARGYFQRVPEQRVQLLTAALDRWVERGDLTLEDSALAAAQLWRLTGATLTERAAMLPHIPLTEAAIGEICESAVALFLRAYAPRNSGAAR</sequence>
<gene>
    <name evidence="6" type="ORF">SAMN04489859_10133</name>
</gene>
<accession>A0A1H8IJD3</accession>
<evidence type="ECO:0000256" key="3">
    <source>
        <dbReference type="ARBA" id="ARBA00023163"/>
    </source>
</evidence>
<dbReference type="Gene3D" id="1.10.357.10">
    <property type="entry name" value="Tetracycline Repressor, domain 2"/>
    <property type="match status" value="1"/>
</dbReference>
<dbReference type="GO" id="GO:0003700">
    <property type="term" value="F:DNA-binding transcription factor activity"/>
    <property type="evidence" value="ECO:0007669"/>
    <property type="project" value="TreeGrafter"/>
</dbReference>
<protein>
    <submittedName>
        <fullName evidence="6">DNA-binding transcriptional regulator, AcrR family</fullName>
    </submittedName>
</protein>
<evidence type="ECO:0000313" key="6">
    <source>
        <dbReference type="EMBL" id="SEN68422.1"/>
    </source>
</evidence>
<dbReference type="PANTHER" id="PTHR30055:SF146">
    <property type="entry name" value="HTH-TYPE TRANSCRIPTIONAL DUAL REGULATOR CECR"/>
    <property type="match status" value="1"/>
</dbReference>
<dbReference type="Pfam" id="PF14246">
    <property type="entry name" value="TetR_C_7"/>
    <property type="match status" value="1"/>
</dbReference>
<dbReference type="PROSITE" id="PS50977">
    <property type="entry name" value="HTH_TETR_2"/>
    <property type="match status" value="1"/>
</dbReference>